<organism evidence="2 3">
    <name type="scientific">Saccharothrix lopnurensis</name>
    <dbReference type="NCBI Taxonomy" id="1670621"/>
    <lineage>
        <taxon>Bacteria</taxon>
        <taxon>Bacillati</taxon>
        <taxon>Actinomycetota</taxon>
        <taxon>Actinomycetes</taxon>
        <taxon>Pseudonocardiales</taxon>
        <taxon>Pseudonocardiaceae</taxon>
        <taxon>Saccharothrix</taxon>
    </lineage>
</organism>
<comment type="caution">
    <text evidence="2">The sequence shown here is derived from an EMBL/GenBank/DDBJ whole genome shotgun (WGS) entry which is preliminary data.</text>
</comment>
<keyword evidence="3" id="KW-1185">Reference proteome</keyword>
<dbReference type="Gene3D" id="3.10.450.50">
    <property type="match status" value="1"/>
</dbReference>
<evidence type="ECO:0000259" key="1">
    <source>
        <dbReference type="Pfam" id="PF12680"/>
    </source>
</evidence>
<dbReference type="EMBL" id="JBHSQO010000037">
    <property type="protein sequence ID" value="MFC6093070.1"/>
    <property type="molecule type" value="Genomic_DNA"/>
</dbReference>
<dbReference type="Proteomes" id="UP001596220">
    <property type="component" value="Unassembled WGS sequence"/>
</dbReference>
<name>A0ABW1PBS7_9PSEU</name>
<proteinExistence type="predicted"/>
<dbReference type="SUPFAM" id="SSF54427">
    <property type="entry name" value="NTF2-like"/>
    <property type="match status" value="1"/>
</dbReference>
<dbReference type="InterPro" id="IPR032710">
    <property type="entry name" value="NTF2-like_dom_sf"/>
</dbReference>
<protein>
    <submittedName>
        <fullName evidence="2">Nuclear transport factor 2 family protein</fullName>
    </submittedName>
</protein>
<gene>
    <name evidence="2" type="ORF">ACFP3R_27690</name>
</gene>
<reference evidence="3" key="1">
    <citation type="journal article" date="2019" name="Int. J. Syst. Evol. Microbiol.">
        <title>The Global Catalogue of Microorganisms (GCM) 10K type strain sequencing project: providing services to taxonomists for standard genome sequencing and annotation.</title>
        <authorList>
            <consortium name="The Broad Institute Genomics Platform"/>
            <consortium name="The Broad Institute Genome Sequencing Center for Infectious Disease"/>
            <person name="Wu L."/>
            <person name="Ma J."/>
        </authorList>
    </citation>
    <scope>NUCLEOTIDE SEQUENCE [LARGE SCALE GENOMIC DNA]</scope>
    <source>
        <strain evidence="3">CGMCC 4.7246</strain>
    </source>
</reference>
<feature type="domain" description="SnoaL-like" evidence="1">
    <location>
        <begin position="24"/>
        <end position="110"/>
    </location>
</feature>
<sequence>MAADRWQGARQPGSAVTAVGVEHVRLSYEYLDRSDLDGYASLFDADAVLQRPGEREVRGREEIEAYQARREHRGGAHVLDEVIAAEGRVAVVGKIVRAGTEVGFADIFALSEHGLLRSQRTYFFATPA</sequence>
<dbReference type="RefSeq" id="WP_380639896.1">
    <property type="nucleotide sequence ID" value="NZ_JBHSQO010000037.1"/>
</dbReference>
<dbReference type="Pfam" id="PF12680">
    <property type="entry name" value="SnoaL_2"/>
    <property type="match status" value="1"/>
</dbReference>
<dbReference type="InterPro" id="IPR037401">
    <property type="entry name" value="SnoaL-like"/>
</dbReference>
<evidence type="ECO:0000313" key="3">
    <source>
        <dbReference type="Proteomes" id="UP001596220"/>
    </source>
</evidence>
<accession>A0ABW1PBS7</accession>
<evidence type="ECO:0000313" key="2">
    <source>
        <dbReference type="EMBL" id="MFC6093070.1"/>
    </source>
</evidence>